<dbReference type="OrthoDB" id="9793663at2"/>
<organism evidence="1 2">
    <name type="scientific">Thiothrix caldifontis</name>
    <dbReference type="NCBI Taxonomy" id="525918"/>
    <lineage>
        <taxon>Bacteria</taxon>
        <taxon>Pseudomonadati</taxon>
        <taxon>Pseudomonadota</taxon>
        <taxon>Gammaproteobacteria</taxon>
        <taxon>Thiotrichales</taxon>
        <taxon>Thiotrichaceae</taxon>
        <taxon>Thiothrix</taxon>
    </lineage>
</organism>
<dbReference type="AlphaFoldDB" id="A0A1H4CPD8"/>
<evidence type="ECO:0008006" key="3">
    <source>
        <dbReference type="Google" id="ProtNLM"/>
    </source>
</evidence>
<dbReference type="PANTHER" id="PTHR38774">
    <property type="entry name" value="CYTOPLASMIC PROTEIN-RELATED"/>
    <property type="match status" value="1"/>
</dbReference>
<dbReference type="InterPro" id="IPR009659">
    <property type="entry name" value="DUF1249"/>
</dbReference>
<dbReference type="STRING" id="525918.SAMN05660964_02025"/>
<sequence>MLVKEQPATFSPRPKSFAALMEMYEINYIQLRLLCGDIRILPKRIVSRVAGGIPVSLIITDHTIHTTTLMLTYLFEEGRHAKDNRPDILIRIYHDSRQAEVLSHRCRLTEETVHYWNKDLDTMLLCRWKMNRFLYKWTNYLRRQGHSFA</sequence>
<evidence type="ECO:0000313" key="2">
    <source>
        <dbReference type="Proteomes" id="UP000199397"/>
    </source>
</evidence>
<dbReference type="Proteomes" id="UP000199397">
    <property type="component" value="Unassembled WGS sequence"/>
</dbReference>
<evidence type="ECO:0000313" key="1">
    <source>
        <dbReference type="EMBL" id="SEA62203.1"/>
    </source>
</evidence>
<keyword evidence="2" id="KW-1185">Reference proteome</keyword>
<proteinExistence type="predicted"/>
<accession>A0A1H4CPD8</accession>
<name>A0A1H4CPD8_9GAMM</name>
<gene>
    <name evidence="1" type="ORF">SAMN05660964_02025</name>
</gene>
<dbReference type="Pfam" id="PF06853">
    <property type="entry name" value="DUF1249"/>
    <property type="match status" value="1"/>
</dbReference>
<dbReference type="EMBL" id="FNQP01000010">
    <property type="protein sequence ID" value="SEA62203.1"/>
    <property type="molecule type" value="Genomic_DNA"/>
</dbReference>
<reference evidence="1 2" key="1">
    <citation type="submission" date="2016-10" db="EMBL/GenBank/DDBJ databases">
        <authorList>
            <person name="de Groot N.N."/>
        </authorList>
    </citation>
    <scope>NUCLEOTIDE SEQUENCE [LARGE SCALE GENOMIC DNA]</scope>
    <source>
        <strain evidence="1 2">DSM 21228</strain>
    </source>
</reference>
<dbReference type="PANTHER" id="PTHR38774:SF1">
    <property type="entry name" value="CYTOPLASMIC PROTEIN"/>
    <property type="match status" value="1"/>
</dbReference>
<protein>
    <recommendedName>
        <fullName evidence="3">DUF1249 domain-containing protein</fullName>
    </recommendedName>
</protein>